<feature type="signal peptide" evidence="2">
    <location>
        <begin position="1"/>
        <end position="24"/>
    </location>
</feature>
<keyword evidence="2" id="KW-0732">Signal</keyword>
<dbReference type="Pfam" id="PF00326">
    <property type="entry name" value="Peptidase_S9"/>
    <property type="match status" value="1"/>
</dbReference>
<evidence type="ECO:0000313" key="4">
    <source>
        <dbReference type="EMBL" id="MFG6458144.1"/>
    </source>
</evidence>
<dbReference type="InterPro" id="IPR029058">
    <property type="entry name" value="AB_hydrolase_fold"/>
</dbReference>
<dbReference type="SUPFAM" id="SSF82171">
    <property type="entry name" value="DPP6 N-terminal domain-like"/>
    <property type="match status" value="1"/>
</dbReference>
<accession>A0ABW7G856</accession>
<dbReference type="RefSeq" id="WP_394489000.1">
    <property type="nucleotide sequence ID" value="NZ_JBIGIA010000011.1"/>
</dbReference>
<feature type="chain" id="PRO_5047306646" evidence="2">
    <location>
        <begin position="25"/>
        <end position="661"/>
    </location>
</feature>
<gene>
    <name evidence="4" type="ORF">ACG00X_14995</name>
</gene>
<name>A0ABW7G856_9BURK</name>
<dbReference type="InterPro" id="IPR001375">
    <property type="entry name" value="Peptidase_S9_cat"/>
</dbReference>
<dbReference type="GO" id="GO:0016787">
    <property type="term" value="F:hydrolase activity"/>
    <property type="evidence" value="ECO:0007669"/>
    <property type="project" value="UniProtKB-KW"/>
</dbReference>
<evidence type="ECO:0000256" key="2">
    <source>
        <dbReference type="SAM" id="SignalP"/>
    </source>
</evidence>
<protein>
    <submittedName>
        <fullName evidence="4">Alpha/beta hydrolase family protein</fullName>
        <ecNumber evidence="4">3.4.-.-</ecNumber>
    </submittedName>
</protein>
<dbReference type="Gene3D" id="3.40.50.1820">
    <property type="entry name" value="alpha/beta hydrolase"/>
    <property type="match status" value="1"/>
</dbReference>
<sequence>MKRWIQCFFAVVVAVAAWPAQVEAAAKDEPVPLATFFKPTELQAAALSPSGRYLAALRGGIAERVGFVIIDLEGKEGSHFISASPRDDVDSFEWVTDDWLVFEVNDPAYRGHGRLSRGLSVMSRDGKTSRQLIGRDWYKGRERDVFRRNVLTPDYYYIGGGAPGGQAVLVGKAQFDVDGEYEDSTLYSLDVVTGVATLIESAPRADDWRFDGRGRPRIAISTKAGQTTISWFDTKSGKWVELLTAPTLDMPWWPLAIRDDQRLLVRTADADGYSQVRDFDVESRQMAAKPLLTTPGFSSSLMPLFERESADLLGLHVLVDAWTTSWLDPGMRAVQAKVDAKLPGRVNIVSCSARCTGGKRFVVHSASDTDPGMTLLFTPSSDEWQMVGRNRPGVDPARMAPLQLHRTKARDGEDLPVWITRPRSLSGQPAPAVVLVHGGPWSRGATWIWRAESQFLASRGYVVIEPEFRGSEGYGENHFRAGFKQWGLAMQDDVSDALTFAVGNGWVDPQRVCIMGASYGGYAALMGVAKDPNQYRCAIAFAAVSDPRFMFDFFWNDISTDAKSYSLTEKLGDRVKDDALLAKNSPLEQASRIKVPVLLVHGEQDRRVPIQNGERMRDALQKYGKSVDWVTYPNAYHGFPLLEDQLDYYQRIEQFLSRHLK</sequence>
<comment type="caution">
    <text evidence="4">The sequence shown here is derived from an EMBL/GenBank/DDBJ whole genome shotgun (WGS) entry which is preliminary data.</text>
</comment>
<organism evidence="4 5">
    <name type="scientific">Pelomonas nitida</name>
    <dbReference type="NCBI Taxonomy" id="3299027"/>
    <lineage>
        <taxon>Bacteria</taxon>
        <taxon>Pseudomonadati</taxon>
        <taxon>Pseudomonadota</taxon>
        <taxon>Betaproteobacteria</taxon>
        <taxon>Burkholderiales</taxon>
        <taxon>Sphaerotilaceae</taxon>
        <taxon>Roseateles</taxon>
    </lineage>
</organism>
<reference evidence="4 5" key="1">
    <citation type="submission" date="2024-09" db="EMBL/GenBank/DDBJ databases">
        <title>Novel species of the genus Pelomonas and Roseateles isolated from streams.</title>
        <authorList>
            <person name="Lu H."/>
        </authorList>
    </citation>
    <scope>NUCLEOTIDE SEQUENCE [LARGE SCALE GENOMIC DNA]</scope>
    <source>
        <strain evidence="4 5">BYS96W</strain>
    </source>
</reference>
<keyword evidence="1 4" id="KW-0378">Hydrolase</keyword>
<dbReference type="PANTHER" id="PTHR42776:SF27">
    <property type="entry name" value="DIPEPTIDYL PEPTIDASE FAMILY MEMBER 6"/>
    <property type="match status" value="1"/>
</dbReference>
<proteinExistence type="predicted"/>
<evidence type="ECO:0000259" key="3">
    <source>
        <dbReference type="Pfam" id="PF00326"/>
    </source>
</evidence>
<dbReference type="EC" id="3.4.-.-" evidence="4"/>
<evidence type="ECO:0000313" key="5">
    <source>
        <dbReference type="Proteomes" id="UP001606305"/>
    </source>
</evidence>
<keyword evidence="5" id="KW-1185">Reference proteome</keyword>
<dbReference type="PANTHER" id="PTHR42776">
    <property type="entry name" value="SERINE PEPTIDASE S9 FAMILY MEMBER"/>
    <property type="match status" value="1"/>
</dbReference>
<evidence type="ECO:0000256" key="1">
    <source>
        <dbReference type="ARBA" id="ARBA00022801"/>
    </source>
</evidence>
<dbReference type="EMBL" id="JBIGIA010000011">
    <property type="protein sequence ID" value="MFG6458144.1"/>
    <property type="molecule type" value="Genomic_DNA"/>
</dbReference>
<dbReference type="Proteomes" id="UP001606305">
    <property type="component" value="Unassembled WGS sequence"/>
</dbReference>
<feature type="domain" description="Peptidase S9 prolyl oligopeptidase catalytic" evidence="3">
    <location>
        <begin position="450"/>
        <end position="661"/>
    </location>
</feature>
<dbReference type="SUPFAM" id="SSF53474">
    <property type="entry name" value="alpha/beta-Hydrolases"/>
    <property type="match status" value="1"/>
</dbReference>